<sequence length="146" mass="15954">MDRANLSLVRTPREILEESVTIAVVGASRNPGKAAHEVPVQMLRHGWRVIPVNPSINELWEQPSYPVLAEIPEPVDLVNIFRPSADAAEIVRQAVEIGARAVWLQLGIVSPEAREIAEQAGVDYVEDSCIAVVRASSGLTRNIENS</sequence>
<organism evidence="2 3">
    <name type="scientific">Planosporangium mesophilum</name>
    <dbReference type="NCBI Taxonomy" id="689768"/>
    <lineage>
        <taxon>Bacteria</taxon>
        <taxon>Bacillati</taxon>
        <taxon>Actinomycetota</taxon>
        <taxon>Actinomycetes</taxon>
        <taxon>Micromonosporales</taxon>
        <taxon>Micromonosporaceae</taxon>
        <taxon>Planosporangium</taxon>
    </lineage>
</organism>
<dbReference type="PANTHER" id="PTHR33303">
    <property type="entry name" value="CYTOPLASMIC PROTEIN-RELATED"/>
    <property type="match status" value="1"/>
</dbReference>
<evidence type="ECO:0000313" key="3">
    <source>
        <dbReference type="Proteomes" id="UP000599074"/>
    </source>
</evidence>
<evidence type="ECO:0000259" key="1">
    <source>
        <dbReference type="SMART" id="SM00881"/>
    </source>
</evidence>
<keyword evidence="2" id="KW-0436">Ligase</keyword>
<keyword evidence="3" id="KW-1185">Reference proteome</keyword>
<dbReference type="PANTHER" id="PTHR33303:SF2">
    <property type="entry name" value="COA-BINDING DOMAIN-CONTAINING PROTEIN"/>
    <property type="match status" value="1"/>
</dbReference>
<accession>A0A8J3T7J0</accession>
<reference evidence="2" key="1">
    <citation type="submission" date="2021-01" db="EMBL/GenBank/DDBJ databases">
        <title>Whole genome shotgun sequence of Planosporangium mesophilum NBRC 109066.</title>
        <authorList>
            <person name="Komaki H."/>
            <person name="Tamura T."/>
        </authorList>
    </citation>
    <scope>NUCLEOTIDE SEQUENCE</scope>
    <source>
        <strain evidence="2">NBRC 109066</strain>
    </source>
</reference>
<dbReference type="InterPro" id="IPR036291">
    <property type="entry name" value="NAD(P)-bd_dom_sf"/>
</dbReference>
<dbReference type="SUPFAM" id="SSF51735">
    <property type="entry name" value="NAD(P)-binding Rossmann-fold domains"/>
    <property type="match status" value="1"/>
</dbReference>
<feature type="domain" description="CoA-binding" evidence="1">
    <location>
        <begin position="15"/>
        <end position="108"/>
    </location>
</feature>
<protein>
    <submittedName>
        <fullName evidence="2">Succinyl-CoA ligase subunit alpha</fullName>
    </submittedName>
</protein>
<dbReference type="AlphaFoldDB" id="A0A8J3T7J0"/>
<dbReference type="InterPro" id="IPR003781">
    <property type="entry name" value="CoA-bd"/>
</dbReference>
<comment type="caution">
    <text evidence="2">The sequence shown here is derived from an EMBL/GenBank/DDBJ whole genome shotgun (WGS) entry which is preliminary data.</text>
</comment>
<dbReference type="GO" id="GO:0016874">
    <property type="term" value="F:ligase activity"/>
    <property type="evidence" value="ECO:0007669"/>
    <property type="project" value="UniProtKB-KW"/>
</dbReference>
<dbReference type="Gene3D" id="3.40.50.720">
    <property type="entry name" value="NAD(P)-binding Rossmann-like Domain"/>
    <property type="match status" value="1"/>
</dbReference>
<gene>
    <name evidence="2" type="ORF">Pme01_08910</name>
</gene>
<dbReference type="Pfam" id="PF13380">
    <property type="entry name" value="CoA_binding_2"/>
    <property type="match status" value="1"/>
</dbReference>
<dbReference type="EMBL" id="BOON01000006">
    <property type="protein sequence ID" value="GII21294.1"/>
    <property type="molecule type" value="Genomic_DNA"/>
</dbReference>
<name>A0A8J3T7J0_9ACTN</name>
<dbReference type="SMART" id="SM00881">
    <property type="entry name" value="CoA_binding"/>
    <property type="match status" value="1"/>
</dbReference>
<dbReference type="Proteomes" id="UP000599074">
    <property type="component" value="Unassembled WGS sequence"/>
</dbReference>
<evidence type="ECO:0000313" key="2">
    <source>
        <dbReference type="EMBL" id="GII21294.1"/>
    </source>
</evidence>
<proteinExistence type="predicted"/>